<proteinExistence type="predicted"/>
<dbReference type="HOGENOM" id="CLU_2323353_0_0_1"/>
<dbReference type="EnsemblMetazoa" id="tetur24g01490.1">
    <property type="protein sequence ID" value="tetur24g01490.1"/>
    <property type="gene ID" value="tetur24g01490"/>
</dbReference>
<sequence length="99" mass="11009">MEDDIFKIIQDASAPRPIERRTSLTTKLIGNAKDWFGGFNRRHSESQSEDGYARSLSSSSGDNFDGLSDLIFRKRSQSITGENPMKEGVKDSMVLGPII</sequence>
<reference evidence="3" key="1">
    <citation type="submission" date="2011-08" db="EMBL/GenBank/DDBJ databases">
        <authorList>
            <person name="Rombauts S."/>
        </authorList>
    </citation>
    <scope>NUCLEOTIDE SEQUENCE</scope>
    <source>
        <strain evidence="3">London</strain>
    </source>
</reference>
<evidence type="ECO:0000256" key="1">
    <source>
        <dbReference type="SAM" id="MobiDB-lite"/>
    </source>
</evidence>
<reference evidence="2" key="2">
    <citation type="submission" date="2015-06" db="UniProtKB">
        <authorList>
            <consortium name="EnsemblMetazoa"/>
        </authorList>
    </citation>
    <scope>IDENTIFICATION</scope>
</reference>
<dbReference type="EMBL" id="CAEY01000644">
    <property type="status" value="NOT_ANNOTATED_CDS"/>
    <property type="molecule type" value="Genomic_DNA"/>
</dbReference>
<evidence type="ECO:0000313" key="3">
    <source>
        <dbReference type="Proteomes" id="UP000015104"/>
    </source>
</evidence>
<dbReference type="EnsemblMetazoa" id="tetur24g01480.1">
    <property type="protein sequence ID" value="tetur24g01480.1"/>
    <property type="gene ID" value="tetur24g01480"/>
</dbReference>
<dbReference type="EMBL" id="CAEY01000643">
    <property type="status" value="NOT_ANNOTATED_CDS"/>
    <property type="molecule type" value="Genomic_DNA"/>
</dbReference>
<protein>
    <submittedName>
        <fullName evidence="2">Uncharacterized protein</fullName>
    </submittedName>
</protein>
<name>T1KWF7_TETUR</name>
<keyword evidence="3" id="KW-1185">Reference proteome</keyword>
<dbReference type="AlphaFoldDB" id="T1KWF7"/>
<feature type="region of interest" description="Disordered" evidence="1">
    <location>
        <begin position="76"/>
        <end position="99"/>
    </location>
</feature>
<organism evidence="2 3">
    <name type="scientific">Tetranychus urticae</name>
    <name type="common">Two-spotted spider mite</name>
    <dbReference type="NCBI Taxonomy" id="32264"/>
    <lineage>
        <taxon>Eukaryota</taxon>
        <taxon>Metazoa</taxon>
        <taxon>Ecdysozoa</taxon>
        <taxon>Arthropoda</taxon>
        <taxon>Chelicerata</taxon>
        <taxon>Arachnida</taxon>
        <taxon>Acari</taxon>
        <taxon>Acariformes</taxon>
        <taxon>Trombidiformes</taxon>
        <taxon>Prostigmata</taxon>
        <taxon>Eleutherengona</taxon>
        <taxon>Raphignathae</taxon>
        <taxon>Tetranychoidea</taxon>
        <taxon>Tetranychidae</taxon>
        <taxon>Tetranychus</taxon>
    </lineage>
</organism>
<evidence type="ECO:0000313" key="2">
    <source>
        <dbReference type="EnsemblMetazoa" id="tetur24g01480.1"/>
    </source>
</evidence>
<accession>T1KWF7</accession>
<dbReference type="Proteomes" id="UP000015104">
    <property type="component" value="Unassembled WGS sequence"/>
</dbReference>
<feature type="region of interest" description="Disordered" evidence="1">
    <location>
        <begin position="39"/>
        <end position="64"/>
    </location>
</feature>